<evidence type="ECO:0000313" key="1">
    <source>
        <dbReference type="EMBL" id="KAF5782266.1"/>
    </source>
</evidence>
<organism evidence="1 2">
    <name type="scientific">Helianthus annuus</name>
    <name type="common">Common sunflower</name>
    <dbReference type="NCBI Taxonomy" id="4232"/>
    <lineage>
        <taxon>Eukaryota</taxon>
        <taxon>Viridiplantae</taxon>
        <taxon>Streptophyta</taxon>
        <taxon>Embryophyta</taxon>
        <taxon>Tracheophyta</taxon>
        <taxon>Spermatophyta</taxon>
        <taxon>Magnoliopsida</taxon>
        <taxon>eudicotyledons</taxon>
        <taxon>Gunneridae</taxon>
        <taxon>Pentapetalae</taxon>
        <taxon>asterids</taxon>
        <taxon>campanulids</taxon>
        <taxon>Asterales</taxon>
        <taxon>Asteraceae</taxon>
        <taxon>Asteroideae</taxon>
        <taxon>Heliantheae alliance</taxon>
        <taxon>Heliantheae</taxon>
        <taxon>Helianthus</taxon>
    </lineage>
</organism>
<proteinExistence type="predicted"/>
<accession>A0A9K3HQ49</accession>
<sequence>MIKVSWYKSREPLVRLHAFTERYSEISGPCGEFQVMKTSVKTPCHLLKGLPVICRLLAVL</sequence>
<gene>
    <name evidence="1" type="ORF">HanXRQr2_Chr11g0493811</name>
</gene>
<protein>
    <submittedName>
        <fullName evidence="1">Uncharacterized protein</fullName>
    </submittedName>
</protein>
<dbReference type="Gramene" id="mRNA:HanXRQr2_Chr11g0493811">
    <property type="protein sequence ID" value="mRNA:HanXRQr2_Chr11g0493811"/>
    <property type="gene ID" value="HanXRQr2_Chr11g0493811"/>
</dbReference>
<evidence type="ECO:0000313" key="2">
    <source>
        <dbReference type="Proteomes" id="UP000215914"/>
    </source>
</evidence>
<dbReference type="Proteomes" id="UP000215914">
    <property type="component" value="Unassembled WGS sequence"/>
</dbReference>
<reference evidence="1" key="1">
    <citation type="journal article" date="2017" name="Nature">
        <title>The sunflower genome provides insights into oil metabolism, flowering and Asterid evolution.</title>
        <authorList>
            <person name="Badouin H."/>
            <person name="Gouzy J."/>
            <person name="Grassa C.J."/>
            <person name="Murat F."/>
            <person name="Staton S.E."/>
            <person name="Cottret L."/>
            <person name="Lelandais-Briere C."/>
            <person name="Owens G.L."/>
            <person name="Carrere S."/>
            <person name="Mayjonade B."/>
            <person name="Legrand L."/>
            <person name="Gill N."/>
            <person name="Kane N.C."/>
            <person name="Bowers J.E."/>
            <person name="Hubner S."/>
            <person name="Bellec A."/>
            <person name="Berard A."/>
            <person name="Berges H."/>
            <person name="Blanchet N."/>
            <person name="Boniface M.C."/>
            <person name="Brunel D."/>
            <person name="Catrice O."/>
            <person name="Chaidir N."/>
            <person name="Claudel C."/>
            <person name="Donnadieu C."/>
            <person name="Faraut T."/>
            <person name="Fievet G."/>
            <person name="Helmstetter N."/>
            <person name="King M."/>
            <person name="Knapp S.J."/>
            <person name="Lai Z."/>
            <person name="Le Paslier M.C."/>
            <person name="Lippi Y."/>
            <person name="Lorenzon L."/>
            <person name="Mandel J.R."/>
            <person name="Marage G."/>
            <person name="Marchand G."/>
            <person name="Marquand E."/>
            <person name="Bret-Mestries E."/>
            <person name="Morien E."/>
            <person name="Nambeesan S."/>
            <person name="Nguyen T."/>
            <person name="Pegot-Espagnet P."/>
            <person name="Pouilly N."/>
            <person name="Raftis F."/>
            <person name="Sallet E."/>
            <person name="Schiex T."/>
            <person name="Thomas J."/>
            <person name="Vandecasteele C."/>
            <person name="Vares D."/>
            <person name="Vear F."/>
            <person name="Vautrin S."/>
            <person name="Crespi M."/>
            <person name="Mangin B."/>
            <person name="Burke J.M."/>
            <person name="Salse J."/>
            <person name="Munos S."/>
            <person name="Vincourt P."/>
            <person name="Rieseberg L.H."/>
            <person name="Langlade N.B."/>
        </authorList>
    </citation>
    <scope>NUCLEOTIDE SEQUENCE</scope>
    <source>
        <tissue evidence="1">Leaves</tissue>
    </source>
</reference>
<dbReference type="EMBL" id="MNCJ02000326">
    <property type="protein sequence ID" value="KAF5782266.1"/>
    <property type="molecule type" value="Genomic_DNA"/>
</dbReference>
<name>A0A9K3HQ49_HELAN</name>
<dbReference type="AlphaFoldDB" id="A0A9K3HQ49"/>
<reference evidence="1" key="2">
    <citation type="submission" date="2020-06" db="EMBL/GenBank/DDBJ databases">
        <title>Helianthus annuus Genome sequencing and assembly Release 2.</title>
        <authorList>
            <person name="Gouzy J."/>
            <person name="Langlade N."/>
            <person name="Munos S."/>
        </authorList>
    </citation>
    <scope>NUCLEOTIDE SEQUENCE</scope>
    <source>
        <tissue evidence="1">Leaves</tissue>
    </source>
</reference>
<comment type="caution">
    <text evidence="1">The sequence shown here is derived from an EMBL/GenBank/DDBJ whole genome shotgun (WGS) entry which is preliminary data.</text>
</comment>
<keyword evidence="2" id="KW-1185">Reference proteome</keyword>